<dbReference type="PIRSF" id="PIRSF001563">
    <property type="entry name" value="Folylpolyglu_synth"/>
    <property type="match status" value="1"/>
</dbReference>
<evidence type="ECO:0000256" key="5">
    <source>
        <dbReference type="ARBA" id="ARBA00022723"/>
    </source>
</evidence>
<evidence type="ECO:0000256" key="3">
    <source>
        <dbReference type="ARBA" id="ARBA00022563"/>
    </source>
</evidence>
<dbReference type="InterPro" id="IPR001645">
    <property type="entry name" value="Folylpolyglutamate_synth"/>
</dbReference>
<proteinExistence type="inferred from homology"/>
<dbReference type="GeneID" id="11498908"/>
<dbReference type="UniPathway" id="UPA00850"/>
<dbReference type="InterPro" id="IPR036565">
    <property type="entry name" value="Mur-like_cat_sf"/>
</dbReference>
<evidence type="ECO:0000313" key="11">
    <source>
        <dbReference type="Proteomes" id="UP000000689"/>
    </source>
</evidence>
<protein>
    <recommendedName>
        <fullName evidence="9">Dihydrofolate synthetase</fullName>
        <ecNumber evidence="9">6.3.2.12</ecNumber>
    </recommendedName>
</protein>
<dbReference type="KEGG" id="ndi:NDAI_0E02020"/>
<dbReference type="Gene3D" id="3.90.190.20">
    <property type="entry name" value="Mur ligase, C-terminal domain"/>
    <property type="match status" value="1"/>
</dbReference>
<dbReference type="EC" id="6.3.2.12" evidence="9"/>
<dbReference type="GO" id="GO:0006730">
    <property type="term" value="P:one-carbon metabolic process"/>
    <property type="evidence" value="ECO:0007669"/>
    <property type="project" value="UniProtKB-KW"/>
</dbReference>
<evidence type="ECO:0000256" key="6">
    <source>
        <dbReference type="ARBA" id="ARBA00022741"/>
    </source>
</evidence>
<dbReference type="Gene3D" id="3.40.1190.10">
    <property type="entry name" value="Mur-like, catalytic domain"/>
    <property type="match status" value="1"/>
</dbReference>
<dbReference type="STRING" id="1071378.G0WB98"/>
<keyword evidence="5" id="KW-0479">Metal-binding</keyword>
<dbReference type="HOGENOM" id="CLU_015869_1_1_1"/>
<dbReference type="GO" id="GO:0046872">
    <property type="term" value="F:metal ion binding"/>
    <property type="evidence" value="ECO:0007669"/>
    <property type="project" value="UniProtKB-KW"/>
</dbReference>
<dbReference type="GO" id="GO:0005739">
    <property type="term" value="C:mitochondrion"/>
    <property type="evidence" value="ECO:0007669"/>
    <property type="project" value="TreeGrafter"/>
</dbReference>
<evidence type="ECO:0000256" key="8">
    <source>
        <dbReference type="ARBA" id="ARBA00022842"/>
    </source>
</evidence>
<keyword evidence="8" id="KW-0460">Magnesium</keyword>
<dbReference type="OrthoDB" id="5212574at2759"/>
<evidence type="ECO:0000256" key="9">
    <source>
        <dbReference type="PIRNR" id="PIRNR001563"/>
    </source>
</evidence>
<dbReference type="RefSeq" id="XP_003670261.1">
    <property type="nucleotide sequence ID" value="XM_003670213.1"/>
</dbReference>
<evidence type="ECO:0000256" key="1">
    <source>
        <dbReference type="ARBA" id="ARBA00005150"/>
    </source>
</evidence>
<organism evidence="10 11">
    <name type="scientific">Naumovozyma dairenensis (strain ATCC 10597 / BCRC 20456 / CBS 421 / NBRC 0211 / NRRL Y-12639)</name>
    <name type="common">Saccharomyces dairenensis</name>
    <dbReference type="NCBI Taxonomy" id="1071378"/>
    <lineage>
        <taxon>Eukaryota</taxon>
        <taxon>Fungi</taxon>
        <taxon>Dikarya</taxon>
        <taxon>Ascomycota</taxon>
        <taxon>Saccharomycotina</taxon>
        <taxon>Saccharomycetes</taxon>
        <taxon>Saccharomycetales</taxon>
        <taxon>Saccharomycetaceae</taxon>
        <taxon>Naumovozyma</taxon>
    </lineage>
</organism>
<comment type="pathway">
    <text evidence="1 9">Cofactor biosynthesis; tetrahydrofolylpolyglutamate biosynthesis.</text>
</comment>
<dbReference type="Proteomes" id="UP000000689">
    <property type="component" value="Chromosome 5"/>
</dbReference>
<comment type="catalytic activity">
    <reaction evidence="9">
        <text>7,8-dihydropteroate + L-glutamate + ATP = 7,8-dihydrofolate + ADP + phosphate + H(+)</text>
        <dbReference type="Rhea" id="RHEA:23584"/>
        <dbReference type="ChEBI" id="CHEBI:15378"/>
        <dbReference type="ChEBI" id="CHEBI:17839"/>
        <dbReference type="ChEBI" id="CHEBI:29985"/>
        <dbReference type="ChEBI" id="CHEBI:30616"/>
        <dbReference type="ChEBI" id="CHEBI:43474"/>
        <dbReference type="ChEBI" id="CHEBI:57451"/>
        <dbReference type="ChEBI" id="CHEBI:456216"/>
        <dbReference type="EC" id="6.3.2.12"/>
    </reaction>
</comment>
<dbReference type="GO" id="GO:0005524">
    <property type="term" value="F:ATP binding"/>
    <property type="evidence" value="ECO:0007669"/>
    <property type="project" value="UniProtKB-KW"/>
</dbReference>
<dbReference type="FunFam" id="3.40.1190.10:FF:000010">
    <property type="entry name" value="Dihydrofolate synthetase"/>
    <property type="match status" value="1"/>
</dbReference>
<keyword evidence="7 9" id="KW-0067">ATP-binding</keyword>
<accession>G0WB98</accession>
<evidence type="ECO:0000313" key="10">
    <source>
        <dbReference type="EMBL" id="CCD25018.1"/>
    </source>
</evidence>
<dbReference type="GO" id="GO:0005829">
    <property type="term" value="C:cytosol"/>
    <property type="evidence" value="ECO:0007669"/>
    <property type="project" value="TreeGrafter"/>
</dbReference>
<dbReference type="FunFam" id="3.90.190.20:FF:000010">
    <property type="entry name" value="Dihydrofolate synthetase"/>
    <property type="match status" value="1"/>
</dbReference>
<evidence type="ECO:0000256" key="4">
    <source>
        <dbReference type="ARBA" id="ARBA00022598"/>
    </source>
</evidence>
<comment type="similarity">
    <text evidence="2 9">Belongs to the folylpolyglutamate synthase family.</text>
</comment>
<gene>
    <name evidence="10" type="primary">NDAI0E02020</name>
    <name evidence="10" type="ordered locus">NDAI_0E02020</name>
</gene>
<dbReference type="PROSITE" id="PS01011">
    <property type="entry name" value="FOLYLPOLYGLU_SYNT_1"/>
    <property type="match status" value="1"/>
</dbReference>
<dbReference type="SUPFAM" id="SSF53244">
    <property type="entry name" value="MurD-like peptide ligases, peptide-binding domain"/>
    <property type="match status" value="1"/>
</dbReference>
<dbReference type="GO" id="GO:0004326">
    <property type="term" value="F:tetrahydrofolylpolyglutamate synthase activity"/>
    <property type="evidence" value="ECO:0007669"/>
    <property type="project" value="InterPro"/>
</dbReference>
<dbReference type="eggNOG" id="KOG2525">
    <property type="taxonomic scope" value="Eukaryota"/>
</dbReference>
<keyword evidence="4 9" id="KW-0436">Ligase</keyword>
<dbReference type="PANTHER" id="PTHR11136">
    <property type="entry name" value="FOLYLPOLYGLUTAMATE SYNTHASE-RELATED"/>
    <property type="match status" value="1"/>
</dbReference>
<dbReference type="OMA" id="NENYLVY"/>
<dbReference type="InterPro" id="IPR036615">
    <property type="entry name" value="Mur_ligase_C_dom_sf"/>
</dbReference>
<name>G0WB98_NAUDC</name>
<dbReference type="EMBL" id="HE580271">
    <property type="protein sequence ID" value="CCD25018.1"/>
    <property type="molecule type" value="Genomic_DNA"/>
</dbReference>
<dbReference type="InterPro" id="IPR018109">
    <property type="entry name" value="Folylpolyglutamate_synth_CS"/>
</dbReference>
<reference evidence="10 11" key="1">
    <citation type="journal article" date="2011" name="Proc. Natl. Acad. Sci. U.S.A.">
        <title>Evolutionary erosion of yeast sex chromosomes by mating-type switching accidents.</title>
        <authorList>
            <person name="Gordon J.L."/>
            <person name="Armisen D."/>
            <person name="Proux-Wera E."/>
            <person name="Oheigeartaigh S.S."/>
            <person name="Byrne K.P."/>
            <person name="Wolfe K.H."/>
        </authorList>
    </citation>
    <scope>NUCLEOTIDE SEQUENCE [LARGE SCALE GENOMIC DNA]</scope>
    <source>
        <strain evidence="11">ATCC 10597 / BCRC 20456 / CBS 421 / NBRC 0211 / NRRL Y-12639</strain>
    </source>
</reference>
<sequence length="428" mass="47495">MSIELGLTRIAKLLDHIGNPHTSLKVLHIAGTNGKGSVCSYLSSILGYNQVYKVGKFTSPHLIKITDSITVNNVPVSDLEFNKIRTDLKSINDQFSLDCSEFELLTCTALKYFHQANCKFCILEVGLGGRLDATNVVPGSSKYACGITKIGLDHESFLGNSLPEIAKEKAGIITEGSKFAVVDGSNDPSVLEVVKKRCDAMNCNLMITNGSVDSNKIETKSWGLLNWKNLPLNGEYQIFNLRVAISILDHLQKINKINVSKNELQDGIFSVRWPGRLQTIKYHYKNGDQDVTVPLLLDGAHNGSAAVELAKYLRKTFGDDELTFIMAVTNGKKLSPLLDPILRSKDHVVITRFGSVEGMPWIKPIDPTELSDFIEKNYTKNVEVQPSIKQVLVDVAYNYKSNKRPVVICGSLYLCGEILRVYNQQLQK</sequence>
<dbReference type="SUPFAM" id="SSF53623">
    <property type="entry name" value="MurD-like peptide ligases, catalytic domain"/>
    <property type="match status" value="1"/>
</dbReference>
<keyword evidence="6 9" id="KW-0547">Nucleotide-binding</keyword>
<keyword evidence="3 9" id="KW-0554">One-carbon metabolism</keyword>
<evidence type="ECO:0000256" key="7">
    <source>
        <dbReference type="ARBA" id="ARBA00022840"/>
    </source>
</evidence>
<dbReference type="PROSITE" id="PS01012">
    <property type="entry name" value="FOLYLPOLYGLU_SYNT_2"/>
    <property type="match status" value="1"/>
</dbReference>
<dbReference type="NCBIfam" id="TIGR01499">
    <property type="entry name" value="folC"/>
    <property type="match status" value="1"/>
</dbReference>
<keyword evidence="11" id="KW-1185">Reference proteome</keyword>
<dbReference type="PANTHER" id="PTHR11136:SF0">
    <property type="entry name" value="DIHYDROFOLATE SYNTHETASE-RELATED"/>
    <property type="match status" value="1"/>
</dbReference>
<evidence type="ECO:0000256" key="2">
    <source>
        <dbReference type="ARBA" id="ARBA00008276"/>
    </source>
</evidence>
<dbReference type="GO" id="GO:0008841">
    <property type="term" value="F:dihydrofolate synthase activity"/>
    <property type="evidence" value="ECO:0007669"/>
    <property type="project" value="UniProtKB-EC"/>
</dbReference>
<dbReference type="AlphaFoldDB" id="G0WB98"/>